<feature type="non-terminal residue" evidence="2">
    <location>
        <position position="93"/>
    </location>
</feature>
<evidence type="ECO:0000313" key="2">
    <source>
        <dbReference type="EMBL" id="CAA9565792.1"/>
    </source>
</evidence>
<protein>
    <submittedName>
        <fullName evidence="2">Uncharacterized protein</fullName>
    </submittedName>
</protein>
<feature type="region of interest" description="Disordered" evidence="1">
    <location>
        <begin position="1"/>
        <end position="51"/>
    </location>
</feature>
<accession>A0A6J4V226</accession>
<evidence type="ECO:0000256" key="1">
    <source>
        <dbReference type="SAM" id="MobiDB-lite"/>
    </source>
</evidence>
<sequence>AAIAGRGSVRPPPRLSGAASGRRAAAGRAAVRPARGGDPGAPAPPHGPHEERVVAERRHDVPRLAWLAARGVVRGRGQPGDRDRHLHPGRRGV</sequence>
<proteinExistence type="predicted"/>
<feature type="compositionally biased region" description="Low complexity" evidence="1">
    <location>
        <begin position="15"/>
        <end position="36"/>
    </location>
</feature>
<reference evidence="2" key="1">
    <citation type="submission" date="2020-02" db="EMBL/GenBank/DDBJ databases">
        <authorList>
            <person name="Meier V. D."/>
        </authorList>
    </citation>
    <scope>NUCLEOTIDE SEQUENCE</scope>
    <source>
        <strain evidence="2">AVDCRST_MAG88</strain>
    </source>
</reference>
<feature type="non-terminal residue" evidence="2">
    <location>
        <position position="1"/>
    </location>
</feature>
<dbReference type="EMBL" id="CADCWM010000517">
    <property type="protein sequence ID" value="CAA9565792.1"/>
    <property type="molecule type" value="Genomic_DNA"/>
</dbReference>
<name>A0A6J4V226_9BACT</name>
<feature type="region of interest" description="Disordered" evidence="1">
    <location>
        <begin position="71"/>
        <end position="93"/>
    </location>
</feature>
<dbReference type="AlphaFoldDB" id="A0A6J4V226"/>
<gene>
    <name evidence="2" type="ORF">AVDCRST_MAG88-1879</name>
</gene>
<organism evidence="2">
    <name type="scientific">uncultured Thermomicrobiales bacterium</name>
    <dbReference type="NCBI Taxonomy" id="1645740"/>
    <lineage>
        <taxon>Bacteria</taxon>
        <taxon>Pseudomonadati</taxon>
        <taxon>Thermomicrobiota</taxon>
        <taxon>Thermomicrobia</taxon>
        <taxon>Thermomicrobiales</taxon>
        <taxon>environmental samples</taxon>
    </lineage>
</organism>